<dbReference type="RefSeq" id="WP_257531770.1">
    <property type="nucleotide sequence ID" value="NZ_JANKAS010000009.1"/>
</dbReference>
<dbReference type="EC" id="2.7.1.202" evidence="7"/>
<organism evidence="7 8">
    <name type="scientific">Irregularibacter muris</name>
    <dbReference type="NCBI Taxonomy" id="1796619"/>
    <lineage>
        <taxon>Bacteria</taxon>
        <taxon>Bacillati</taxon>
        <taxon>Bacillota</taxon>
        <taxon>Clostridia</taxon>
        <taxon>Eubacteriales</taxon>
        <taxon>Eubacteriaceae</taxon>
        <taxon>Irregularibacter</taxon>
    </lineage>
</organism>
<evidence type="ECO:0000256" key="3">
    <source>
        <dbReference type="ARBA" id="ARBA00022597"/>
    </source>
</evidence>
<dbReference type="InterPro" id="IPR051541">
    <property type="entry name" value="PTS_SugarTrans_NitroReg"/>
</dbReference>
<dbReference type="GO" id="GO:0008982">
    <property type="term" value="F:protein-N(PI)-phosphohistidine-sugar phosphotransferase activity"/>
    <property type="evidence" value="ECO:0007669"/>
    <property type="project" value="InterPro"/>
</dbReference>
<evidence type="ECO:0000256" key="1">
    <source>
        <dbReference type="ARBA" id="ARBA00022448"/>
    </source>
</evidence>
<dbReference type="PANTHER" id="PTHR47738:SF2">
    <property type="entry name" value="PTS SYSTEM FRUCTOSE-LIKE EIIA COMPONENT"/>
    <property type="match status" value="1"/>
</dbReference>
<dbReference type="PROSITE" id="PS51094">
    <property type="entry name" value="PTS_EIIA_TYPE_2"/>
    <property type="match status" value="1"/>
</dbReference>
<dbReference type="EMBL" id="JANKAS010000009">
    <property type="protein sequence ID" value="MCR1899420.1"/>
    <property type="molecule type" value="Genomic_DNA"/>
</dbReference>
<dbReference type="Pfam" id="PF00359">
    <property type="entry name" value="PTS_EIIA_2"/>
    <property type="match status" value="1"/>
</dbReference>
<evidence type="ECO:0000256" key="5">
    <source>
        <dbReference type="ARBA" id="ARBA00022683"/>
    </source>
</evidence>
<evidence type="ECO:0000313" key="8">
    <source>
        <dbReference type="Proteomes" id="UP001205748"/>
    </source>
</evidence>
<sequence>MDILNEEIMAVNLPGRTKEEAIDTLANLLKEKSYIKDVELFKKDIYHRESLGQTGIGNYIAIPHGQSESVLKNGIAIGKFNNEIPWETLDDKGVKIVCLFCVQAGNGEGNEHLKMLAALAGKLGNEEVVNNILKSRTTEELIQAFS</sequence>
<keyword evidence="1" id="KW-0813">Transport</keyword>
<dbReference type="AlphaFoldDB" id="A0AAE3HHA9"/>
<evidence type="ECO:0000256" key="2">
    <source>
        <dbReference type="ARBA" id="ARBA00022553"/>
    </source>
</evidence>
<keyword evidence="3" id="KW-0762">Sugar transport</keyword>
<gene>
    <name evidence="7" type="ORF">NSA47_10535</name>
</gene>
<feature type="domain" description="PTS EIIA type-2" evidence="6">
    <location>
        <begin position="2"/>
        <end position="146"/>
    </location>
</feature>
<comment type="caution">
    <text evidence="7">The sequence shown here is derived from an EMBL/GenBank/DDBJ whole genome shotgun (WGS) entry which is preliminary data.</text>
</comment>
<dbReference type="SUPFAM" id="SSF55804">
    <property type="entry name" value="Phoshotransferase/anion transport protein"/>
    <property type="match status" value="1"/>
</dbReference>
<protein>
    <submittedName>
        <fullName evidence="7">Fructose PTS transporter subunit IIA</fullName>
        <ecNumber evidence="7">2.7.1.202</ecNumber>
    </submittedName>
</protein>
<dbReference type="InterPro" id="IPR004715">
    <property type="entry name" value="PTS_IIA_fruc"/>
</dbReference>
<dbReference type="PROSITE" id="PS00372">
    <property type="entry name" value="PTS_EIIA_TYPE_2_HIS"/>
    <property type="match status" value="1"/>
</dbReference>
<dbReference type="Proteomes" id="UP001205748">
    <property type="component" value="Unassembled WGS sequence"/>
</dbReference>
<dbReference type="GO" id="GO:0016020">
    <property type="term" value="C:membrane"/>
    <property type="evidence" value="ECO:0007669"/>
    <property type="project" value="InterPro"/>
</dbReference>
<dbReference type="NCBIfam" id="TIGR00848">
    <property type="entry name" value="fruA"/>
    <property type="match status" value="1"/>
</dbReference>
<dbReference type="GO" id="GO:0009401">
    <property type="term" value="P:phosphoenolpyruvate-dependent sugar phosphotransferase system"/>
    <property type="evidence" value="ECO:0007669"/>
    <property type="project" value="UniProtKB-KW"/>
</dbReference>
<accession>A0AAE3HHA9</accession>
<evidence type="ECO:0000256" key="4">
    <source>
        <dbReference type="ARBA" id="ARBA00022679"/>
    </source>
</evidence>
<dbReference type="PANTHER" id="PTHR47738">
    <property type="entry name" value="PTS SYSTEM FRUCTOSE-LIKE EIIA COMPONENT-RELATED"/>
    <property type="match status" value="1"/>
</dbReference>
<dbReference type="InterPro" id="IPR002178">
    <property type="entry name" value="PTS_EIIA_type-2_dom"/>
</dbReference>
<keyword evidence="5" id="KW-0598">Phosphotransferase system</keyword>
<keyword evidence="8" id="KW-1185">Reference proteome</keyword>
<dbReference type="InterPro" id="IPR016152">
    <property type="entry name" value="PTrfase/Anion_transptr"/>
</dbReference>
<keyword evidence="2" id="KW-0597">Phosphoprotein</keyword>
<proteinExistence type="predicted"/>
<evidence type="ECO:0000259" key="6">
    <source>
        <dbReference type="PROSITE" id="PS51094"/>
    </source>
</evidence>
<dbReference type="Gene3D" id="3.40.930.10">
    <property type="entry name" value="Mannitol-specific EII, Chain A"/>
    <property type="match status" value="1"/>
</dbReference>
<dbReference type="CDD" id="cd00211">
    <property type="entry name" value="PTS_IIA_fru"/>
    <property type="match status" value="1"/>
</dbReference>
<keyword evidence="4 7" id="KW-0808">Transferase</keyword>
<reference evidence="7" key="1">
    <citation type="submission" date="2022-07" db="EMBL/GenBank/DDBJ databases">
        <title>Enhanced cultured diversity of the mouse gut microbiota enables custom-made synthetic communities.</title>
        <authorList>
            <person name="Afrizal A."/>
        </authorList>
    </citation>
    <scope>NUCLEOTIDE SEQUENCE</scope>
    <source>
        <strain evidence="7">DSM 28593</strain>
    </source>
</reference>
<evidence type="ECO:0000313" key="7">
    <source>
        <dbReference type="EMBL" id="MCR1899420.1"/>
    </source>
</evidence>
<name>A0AAE3HHA9_9FIRM</name>